<dbReference type="InterPro" id="IPR003961">
    <property type="entry name" value="FN3_dom"/>
</dbReference>
<dbReference type="RefSeq" id="WP_208178655.1">
    <property type="nucleotide sequence ID" value="NZ_JAGETZ010000022.1"/>
</dbReference>
<dbReference type="Gene3D" id="2.60.40.10">
    <property type="entry name" value="Immunoglobulins"/>
    <property type="match status" value="1"/>
</dbReference>
<reference evidence="2 3" key="1">
    <citation type="submission" date="2021-03" db="EMBL/GenBank/DDBJ databases">
        <authorList>
            <person name="Kim M.K."/>
        </authorList>
    </citation>
    <scope>NUCLEOTIDE SEQUENCE [LARGE SCALE GENOMIC DNA]</scope>
    <source>
        <strain evidence="2 3">BT442</strain>
    </source>
</reference>
<evidence type="ECO:0000313" key="3">
    <source>
        <dbReference type="Proteomes" id="UP000664369"/>
    </source>
</evidence>
<keyword evidence="3" id="KW-1185">Reference proteome</keyword>
<sequence>YIRVNEYSTAGTLGNFTICATPVPNCATPAGLGNGTLTSTSAVLTWAATVSTGSTFTVQYGLSGFTPGGAGSTTVSGITGLTTTLTNLQPNSNYCFVVQQVCGGFNGASAVSTQYCFNTLLTAPANDDPCAATTLGTTTLTASNVGATTSVQNGIQLPACSSASQPKDVWFAFTPTATSTTLTLTGAPAGMVRVYSSPSCSAGPFNLVACASSGANNTAFTTPMNVTGLTVGQRYYIAVSGYGSSDAQGSFTIAGTALVTAARTQVNTDALLVYPNPSNTGQLTLKLSGISGASQAALLNALGQVVVTKNLTTAAEQTLSTRNLAAGVYTLRVTAGTQVLTRKVVLE</sequence>
<dbReference type="Pfam" id="PF18962">
    <property type="entry name" value="Por_Secre_tail"/>
    <property type="match status" value="1"/>
</dbReference>
<dbReference type="InterPro" id="IPR026444">
    <property type="entry name" value="Secre_tail"/>
</dbReference>
<dbReference type="EMBL" id="JAGETZ010000022">
    <property type="protein sequence ID" value="MBO2012918.1"/>
    <property type="molecule type" value="Genomic_DNA"/>
</dbReference>
<organism evidence="2 3">
    <name type="scientific">Hymenobacter negativus</name>
    <dbReference type="NCBI Taxonomy" id="2795026"/>
    <lineage>
        <taxon>Bacteria</taxon>
        <taxon>Pseudomonadati</taxon>
        <taxon>Bacteroidota</taxon>
        <taxon>Cytophagia</taxon>
        <taxon>Cytophagales</taxon>
        <taxon>Hymenobacteraceae</taxon>
        <taxon>Hymenobacter</taxon>
    </lineage>
</organism>
<gene>
    <name evidence="2" type="ORF">J4E00_27900</name>
</gene>
<dbReference type="SUPFAM" id="SSF49265">
    <property type="entry name" value="Fibronectin type III"/>
    <property type="match status" value="1"/>
</dbReference>
<dbReference type="Pfam" id="PF00041">
    <property type="entry name" value="fn3"/>
    <property type="match status" value="1"/>
</dbReference>
<accession>A0ABS3QPG8</accession>
<feature type="non-terminal residue" evidence="2">
    <location>
        <position position="1"/>
    </location>
</feature>
<dbReference type="NCBIfam" id="TIGR04183">
    <property type="entry name" value="Por_Secre_tail"/>
    <property type="match status" value="1"/>
</dbReference>
<dbReference type="InterPro" id="IPR013783">
    <property type="entry name" value="Ig-like_fold"/>
</dbReference>
<evidence type="ECO:0000313" key="2">
    <source>
        <dbReference type="EMBL" id="MBO2012918.1"/>
    </source>
</evidence>
<comment type="caution">
    <text evidence="2">The sequence shown here is derived from an EMBL/GenBank/DDBJ whole genome shotgun (WGS) entry which is preliminary data.</text>
</comment>
<dbReference type="InterPro" id="IPR036116">
    <property type="entry name" value="FN3_sf"/>
</dbReference>
<feature type="domain" description="Fibronectin type-III" evidence="1">
    <location>
        <begin position="28"/>
        <end position="122"/>
    </location>
</feature>
<dbReference type="PROSITE" id="PS50853">
    <property type="entry name" value="FN3"/>
    <property type="match status" value="1"/>
</dbReference>
<dbReference type="Proteomes" id="UP000664369">
    <property type="component" value="Unassembled WGS sequence"/>
</dbReference>
<protein>
    <submittedName>
        <fullName evidence="2">T9SS type A sorting domain-containing protein</fullName>
    </submittedName>
</protein>
<proteinExistence type="predicted"/>
<evidence type="ECO:0000259" key="1">
    <source>
        <dbReference type="PROSITE" id="PS50853"/>
    </source>
</evidence>
<name>A0ABS3QPG8_9BACT</name>